<keyword evidence="2" id="KW-0732">Signal</keyword>
<keyword evidence="4" id="KW-1185">Reference proteome</keyword>
<dbReference type="EMBL" id="SNYN01000004">
    <property type="protein sequence ID" value="TDQ53340.1"/>
    <property type="molecule type" value="Genomic_DNA"/>
</dbReference>
<gene>
    <name evidence="3" type="ORF">EV190_104129</name>
</gene>
<evidence type="ECO:0000313" key="3">
    <source>
        <dbReference type="EMBL" id="TDQ53340.1"/>
    </source>
</evidence>
<sequence length="371" mass="39199">MVFGVRWCAGVLAGAVAAGLLWTAPAAADDGESPDGAAQEQQALDQAEETGEPVEIVSATDERSQVFANPDGTFTLQTHPSPVRVRTGGGWRDVDTTLVRADDGTVRPRATAADLVFSGGGDDALARVSLGGRSVALDWLGALPEPVLEADRATYPEVLPDVDLVVSAGVDGFTQVLVVRTAEAAANPALAQLDLPVQGTGVTIEADETGNLDAVTPEGESVFVASAPAMWDSSGQDGQGDTGAAARALAPATGARMEQVPTEVVDGALRLRPDQEMLTDEATTYPVFIDPSVSVKREAWAYVDKRFPTTAYYNKSDADSGVGYEPQYGHTKRVFWRFSVYERTRNATIRSATLRTEVAHAFGCTDARVEL</sequence>
<feature type="signal peptide" evidence="2">
    <location>
        <begin position="1"/>
        <end position="28"/>
    </location>
</feature>
<reference evidence="3 4" key="1">
    <citation type="submission" date="2019-03" db="EMBL/GenBank/DDBJ databases">
        <title>Genomic Encyclopedia of Type Strains, Phase IV (KMG-IV): sequencing the most valuable type-strain genomes for metagenomic binning, comparative biology and taxonomic classification.</title>
        <authorList>
            <person name="Goeker M."/>
        </authorList>
    </citation>
    <scope>NUCLEOTIDE SEQUENCE [LARGE SCALE GENOMIC DNA]</scope>
    <source>
        <strain evidence="3 4">DSM 46770</strain>
    </source>
</reference>
<proteinExistence type="predicted"/>
<feature type="region of interest" description="Disordered" evidence="1">
    <location>
        <begin position="28"/>
        <end position="51"/>
    </location>
</feature>
<evidence type="ECO:0000256" key="2">
    <source>
        <dbReference type="SAM" id="SignalP"/>
    </source>
</evidence>
<evidence type="ECO:0000313" key="4">
    <source>
        <dbReference type="Proteomes" id="UP000295281"/>
    </source>
</evidence>
<feature type="region of interest" description="Disordered" evidence="1">
    <location>
        <begin position="70"/>
        <end position="89"/>
    </location>
</feature>
<organism evidence="3 4">
    <name type="scientific">Actinorugispora endophytica</name>
    <dbReference type="NCBI Taxonomy" id="1605990"/>
    <lineage>
        <taxon>Bacteria</taxon>
        <taxon>Bacillati</taxon>
        <taxon>Actinomycetota</taxon>
        <taxon>Actinomycetes</taxon>
        <taxon>Streptosporangiales</taxon>
        <taxon>Nocardiopsidaceae</taxon>
        <taxon>Actinorugispora</taxon>
    </lineage>
</organism>
<name>A0A4R6V0B1_9ACTN</name>
<feature type="chain" id="PRO_5020447622" evidence="2">
    <location>
        <begin position="29"/>
        <end position="371"/>
    </location>
</feature>
<protein>
    <submittedName>
        <fullName evidence="3">Uncharacterized protein</fullName>
    </submittedName>
</protein>
<comment type="caution">
    <text evidence="3">The sequence shown here is derived from an EMBL/GenBank/DDBJ whole genome shotgun (WGS) entry which is preliminary data.</text>
</comment>
<dbReference type="AlphaFoldDB" id="A0A4R6V0B1"/>
<evidence type="ECO:0000256" key="1">
    <source>
        <dbReference type="SAM" id="MobiDB-lite"/>
    </source>
</evidence>
<dbReference type="Proteomes" id="UP000295281">
    <property type="component" value="Unassembled WGS sequence"/>
</dbReference>
<accession>A0A4R6V0B1</accession>